<dbReference type="PANTHER" id="PTHR48022">
    <property type="entry name" value="PLASTIDIC GLUCOSE TRANSPORTER 4"/>
    <property type="match status" value="1"/>
</dbReference>
<sequence length="884" mass="98156">MSGIIGVSDNPFGRFFNDPDPDMQGNITALYDIGCVVGSIICYFVGERFGRRTMLMAGGSIMVIGAVILGSSYNIAQLIAGRIITGIGNGMNSSTAPVYLTECAPASYRGALLTLQGTVTILGVVIAYWMDYGTSYSNSDFQWRFPLAFQAVFAIFLVLQIIGLPETPRWLVAHDRYEEARAVTAAIEDRPLNDALVNSSILDIRFGLEEEQKDGPFRFRELFQWGEVQNLRRLIIIISIQLGQQFTGSNMINYYLPTILQDSMGLNRNLSLILGGAAQCTYLVGSAIPVLLMDRFGRRTLLLACTAGLCICFVMVSILLSLGTTSGGYGATAFIFIFQLVYGVGWLPVPWFYPSEISTTRTRTSMQAIASGWNWMFVFVVVKITPISFNNIGWRTFIIFAVLNAAFIPMVYCFYPETKGVMLEDLPLLFAKGGITGGVLTSKGGRTVVPGQHAQESHVNEKVVVRHLEAEGQEDEMPSKVYRGNLVPGAIGPKDWHVLAGEFNKRFEDELKKPLAYNTLSKRCGTVRKTFLKNNPEYAGVCVYPVPKAEAETGEESEDTELTESAENVDEVDMKEQDSQYQPNFGTPNVGDGNPTYLPQAQTITKPADTLPTPLHSSPPTLREQASQSSISTLIPGSFNPRHIHDNYIPPVTRAKFHLRHRTAKTVTFSFADPHEESVAKEDSQYVDADNLKSISPFYVRKVVEDREDSVINVPDHIGRQTVDSFIQLVSPERANELPTHYLRKANKQVPGVYDRYGAINAEKIVWSVDTLLDLLLFAQWMEVYWIVDMVVDRLHYLFTEQTRYKEIFAVMGTTTKGSVNVGGRQVFVGSRLPPVDNQLVGIAAEDFDNDFMSHLAKLSVGSHVWRFVADMTFALGDKVEDAG</sequence>
<keyword evidence="5 8" id="KW-1133">Transmembrane helix</keyword>
<reference evidence="10" key="1">
    <citation type="submission" date="2021-05" db="EMBL/GenBank/DDBJ databases">
        <authorList>
            <person name="Stam R."/>
        </authorList>
    </citation>
    <scope>NUCLEOTIDE SEQUENCE</scope>
    <source>
        <strain evidence="10">CS162</strain>
    </source>
</reference>
<dbReference type="EMBL" id="CAJRGZ010000015">
    <property type="protein sequence ID" value="CAG5147837.1"/>
    <property type="molecule type" value="Genomic_DNA"/>
</dbReference>
<feature type="transmembrane region" description="Helical" evidence="8">
    <location>
        <begin position="392"/>
        <end position="415"/>
    </location>
</feature>
<gene>
    <name evidence="10" type="ORF">ALTATR162_LOCUS2104</name>
</gene>
<feature type="transmembrane region" description="Helical" evidence="8">
    <location>
        <begin position="112"/>
        <end position="130"/>
    </location>
</feature>
<comment type="caution">
    <text evidence="10">The sequence shown here is derived from an EMBL/GenBank/DDBJ whole genome shotgun (WGS) entry which is preliminary data.</text>
</comment>
<evidence type="ECO:0000313" key="10">
    <source>
        <dbReference type="EMBL" id="CAG5147837.1"/>
    </source>
</evidence>
<dbReference type="SUPFAM" id="SSF103473">
    <property type="entry name" value="MFS general substrate transporter"/>
    <property type="match status" value="1"/>
</dbReference>
<dbReference type="InterPro" id="IPR020846">
    <property type="entry name" value="MFS_dom"/>
</dbReference>
<evidence type="ECO:0000256" key="5">
    <source>
        <dbReference type="ARBA" id="ARBA00022989"/>
    </source>
</evidence>
<dbReference type="GO" id="GO:0016020">
    <property type="term" value="C:membrane"/>
    <property type="evidence" value="ECO:0007669"/>
    <property type="project" value="UniProtKB-SubCell"/>
</dbReference>
<evidence type="ECO:0000256" key="3">
    <source>
        <dbReference type="ARBA" id="ARBA00022448"/>
    </source>
</evidence>
<feature type="transmembrane region" description="Helical" evidence="8">
    <location>
        <begin position="329"/>
        <end position="353"/>
    </location>
</feature>
<dbReference type="Gene3D" id="1.20.1250.20">
    <property type="entry name" value="MFS general substrate transporter like domains"/>
    <property type="match status" value="1"/>
</dbReference>
<dbReference type="PANTHER" id="PTHR48022:SF28">
    <property type="entry name" value="MAJOR FACILITATOR SUPERFAMILY (MFS) PROFILE DOMAIN-CONTAINING PROTEIN-RELATED"/>
    <property type="match status" value="1"/>
</dbReference>
<dbReference type="Proteomes" id="UP000676310">
    <property type="component" value="Unassembled WGS sequence"/>
</dbReference>
<dbReference type="InterPro" id="IPR003663">
    <property type="entry name" value="Sugar/inositol_transpt"/>
</dbReference>
<dbReference type="PROSITE" id="PS00217">
    <property type="entry name" value="SUGAR_TRANSPORT_2"/>
    <property type="match status" value="1"/>
</dbReference>
<dbReference type="PROSITE" id="PS50850">
    <property type="entry name" value="MFS"/>
    <property type="match status" value="1"/>
</dbReference>
<feature type="transmembrane region" description="Helical" evidence="8">
    <location>
        <begin position="234"/>
        <end position="252"/>
    </location>
</feature>
<dbReference type="InterPro" id="IPR036259">
    <property type="entry name" value="MFS_trans_sf"/>
</dbReference>
<organism evidence="10 11">
    <name type="scientific">Alternaria atra</name>
    <dbReference type="NCBI Taxonomy" id="119953"/>
    <lineage>
        <taxon>Eukaryota</taxon>
        <taxon>Fungi</taxon>
        <taxon>Dikarya</taxon>
        <taxon>Ascomycota</taxon>
        <taxon>Pezizomycotina</taxon>
        <taxon>Dothideomycetes</taxon>
        <taxon>Pleosporomycetidae</taxon>
        <taxon>Pleosporales</taxon>
        <taxon>Pleosporineae</taxon>
        <taxon>Pleosporaceae</taxon>
        <taxon>Alternaria</taxon>
        <taxon>Alternaria sect. Ulocladioides</taxon>
    </lineage>
</organism>
<feature type="transmembrane region" description="Helical" evidence="8">
    <location>
        <begin position="272"/>
        <end position="293"/>
    </location>
</feature>
<feature type="transmembrane region" description="Helical" evidence="8">
    <location>
        <begin position="142"/>
        <end position="162"/>
    </location>
</feature>
<keyword evidence="4 8" id="KW-0812">Transmembrane</keyword>
<evidence type="ECO:0000259" key="9">
    <source>
        <dbReference type="PROSITE" id="PS50850"/>
    </source>
</evidence>
<evidence type="ECO:0000256" key="8">
    <source>
        <dbReference type="SAM" id="Phobius"/>
    </source>
</evidence>
<proteinExistence type="inferred from homology"/>
<keyword evidence="3" id="KW-0813">Transport</keyword>
<evidence type="ECO:0000256" key="6">
    <source>
        <dbReference type="ARBA" id="ARBA00023136"/>
    </source>
</evidence>
<dbReference type="InterPro" id="IPR005828">
    <property type="entry name" value="MFS_sugar_transport-like"/>
</dbReference>
<feature type="domain" description="Major facilitator superfamily (MFS) profile" evidence="9">
    <location>
        <begin position="1"/>
        <end position="419"/>
    </location>
</feature>
<dbReference type="InterPro" id="IPR005829">
    <property type="entry name" value="Sugar_transporter_CS"/>
</dbReference>
<keyword evidence="6 8" id="KW-0472">Membrane</keyword>
<feature type="transmembrane region" description="Helical" evidence="8">
    <location>
        <begin position="79"/>
        <end position="100"/>
    </location>
</feature>
<evidence type="ECO:0000256" key="1">
    <source>
        <dbReference type="ARBA" id="ARBA00004141"/>
    </source>
</evidence>
<comment type="subcellular location">
    <subcellularLocation>
        <location evidence="1">Membrane</location>
        <topology evidence="1">Multi-pass membrane protein</topology>
    </subcellularLocation>
</comment>
<dbReference type="AlphaFoldDB" id="A0A8J2MWR1"/>
<name>A0A8J2MWR1_9PLEO</name>
<dbReference type="InterPro" id="IPR050360">
    <property type="entry name" value="MFS_Sugar_Transporters"/>
</dbReference>
<dbReference type="GeneID" id="67013513"/>
<accession>A0A8J2MWR1</accession>
<dbReference type="OrthoDB" id="3797183at2759"/>
<evidence type="ECO:0000313" key="11">
    <source>
        <dbReference type="Proteomes" id="UP000676310"/>
    </source>
</evidence>
<evidence type="ECO:0000256" key="7">
    <source>
        <dbReference type="SAM" id="MobiDB-lite"/>
    </source>
</evidence>
<evidence type="ECO:0000256" key="2">
    <source>
        <dbReference type="ARBA" id="ARBA00010992"/>
    </source>
</evidence>
<feature type="region of interest" description="Disordered" evidence="7">
    <location>
        <begin position="550"/>
        <end position="593"/>
    </location>
</feature>
<dbReference type="GO" id="GO:0005351">
    <property type="term" value="F:carbohydrate:proton symporter activity"/>
    <property type="evidence" value="ECO:0007669"/>
    <property type="project" value="TreeGrafter"/>
</dbReference>
<evidence type="ECO:0000256" key="4">
    <source>
        <dbReference type="ARBA" id="ARBA00022692"/>
    </source>
</evidence>
<feature type="transmembrane region" description="Helical" evidence="8">
    <location>
        <begin position="53"/>
        <end position="73"/>
    </location>
</feature>
<dbReference type="NCBIfam" id="TIGR00879">
    <property type="entry name" value="SP"/>
    <property type="match status" value="1"/>
</dbReference>
<protein>
    <recommendedName>
        <fullName evidence="9">Major facilitator superfamily (MFS) profile domain-containing protein</fullName>
    </recommendedName>
</protein>
<feature type="transmembrane region" description="Helical" evidence="8">
    <location>
        <begin position="300"/>
        <end position="323"/>
    </location>
</feature>
<dbReference type="RefSeq" id="XP_043165641.1">
    <property type="nucleotide sequence ID" value="XM_043309706.1"/>
</dbReference>
<dbReference type="FunFam" id="1.20.1250.20:FF:000090">
    <property type="entry name" value="MFS sugar transporter, putative"/>
    <property type="match status" value="1"/>
</dbReference>
<feature type="compositionally biased region" description="Acidic residues" evidence="7">
    <location>
        <begin position="552"/>
        <end position="571"/>
    </location>
</feature>
<dbReference type="PRINTS" id="PR00171">
    <property type="entry name" value="SUGRTRNSPORT"/>
</dbReference>
<dbReference type="Pfam" id="PF00083">
    <property type="entry name" value="Sugar_tr"/>
    <property type="match status" value="1"/>
</dbReference>
<feature type="transmembrane region" description="Helical" evidence="8">
    <location>
        <begin position="27"/>
        <end position="46"/>
    </location>
</feature>
<comment type="similarity">
    <text evidence="2">Belongs to the major facilitator superfamily. Sugar transporter (TC 2.A.1.1) family.</text>
</comment>
<keyword evidence="11" id="KW-1185">Reference proteome</keyword>